<evidence type="ECO:0000259" key="5">
    <source>
        <dbReference type="Pfam" id="PF03241"/>
    </source>
</evidence>
<dbReference type="RefSeq" id="WP_127790130.1">
    <property type="nucleotide sequence ID" value="NZ_SACL01000014.1"/>
</dbReference>
<dbReference type="EMBL" id="SACL01000014">
    <property type="protein sequence ID" value="RVT90086.1"/>
    <property type="molecule type" value="Genomic_DNA"/>
</dbReference>
<proteinExistence type="predicted"/>
<reference evidence="7 8" key="1">
    <citation type="submission" date="2019-01" db="EMBL/GenBank/DDBJ databases">
        <authorList>
            <person name="Chen W.-M."/>
        </authorList>
    </citation>
    <scope>NUCLEOTIDE SEQUENCE [LARGE SCALE GENOMIC DNA]</scope>
    <source>
        <strain evidence="7 8">CCP-6</strain>
    </source>
</reference>
<feature type="domain" description="HpaB/PvcC/4-BUDH C-terminal" evidence="5">
    <location>
        <begin position="276"/>
        <end position="475"/>
    </location>
</feature>
<dbReference type="OrthoDB" id="7233724at2"/>
<dbReference type="PANTHER" id="PTHR36117">
    <property type="entry name" value="4-HYDROXYPHENYLACETATE 3-MONOOXYGENASE-RELATED"/>
    <property type="match status" value="1"/>
</dbReference>
<dbReference type="Proteomes" id="UP000282957">
    <property type="component" value="Unassembled WGS sequence"/>
</dbReference>
<protein>
    <submittedName>
        <fullName evidence="7">4-hydroxyphenylacetate 3-monooxygenase</fullName>
    </submittedName>
</protein>
<dbReference type="Pfam" id="PF11794">
    <property type="entry name" value="HpaB_N"/>
    <property type="match status" value="1"/>
</dbReference>
<keyword evidence="8" id="KW-1185">Reference proteome</keyword>
<accession>A0A437LXG7</accession>
<dbReference type="SUPFAM" id="SSF56645">
    <property type="entry name" value="Acyl-CoA dehydrogenase NM domain-like"/>
    <property type="match status" value="1"/>
</dbReference>
<keyword evidence="7" id="KW-0503">Monooxygenase</keyword>
<dbReference type="PIRSF" id="PIRSF000331">
    <property type="entry name" value="HpaA_HpaB"/>
    <property type="match status" value="1"/>
</dbReference>
<dbReference type="Gene3D" id="1.10.3140.10">
    <property type="entry name" value="4-hydroxybutyryl-coa dehydratase, domain 1"/>
    <property type="match status" value="1"/>
</dbReference>
<dbReference type="Gene3D" id="1.20.140.10">
    <property type="entry name" value="Butyryl-CoA Dehydrogenase, subunit A, domain 3"/>
    <property type="match status" value="1"/>
</dbReference>
<feature type="binding site" evidence="4">
    <location>
        <position position="188"/>
    </location>
    <ligand>
        <name>FAD</name>
        <dbReference type="ChEBI" id="CHEBI:57692"/>
    </ligand>
</feature>
<dbReference type="AlphaFoldDB" id="A0A437LXG7"/>
<name>A0A437LXG7_9PROT</name>
<dbReference type="InterPro" id="IPR024674">
    <property type="entry name" value="HpaB/PvcC/4-BUDH_N"/>
</dbReference>
<gene>
    <name evidence="7" type="ORF">EOD42_23950</name>
</gene>
<dbReference type="SUPFAM" id="SSF47203">
    <property type="entry name" value="Acyl-CoA dehydrogenase C-terminal domain-like"/>
    <property type="match status" value="1"/>
</dbReference>
<evidence type="ECO:0000256" key="4">
    <source>
        <dbReference type="PIRSR" id="PIRSR000331-2"/>
    </source>
</evidence>
<comment type="caution">
    <text evidence="7">The sequence shown here is derived from an EMBL/GenBank/DDBJ whole genome shotgun (WGS) entry which is preliminary data.</text>
</comment>
<dbReference type="Gene3D" id="2.40.110.10">
    <property type="entry name" value="Butyryl-CoA Dehydrogenase, subunit A, domain 2"/>
    <property type="match status" value="1"/>
</dbReference>
<evidence type="ECO:0000256" key="3">
    <source>
        <dbReference type="ARBA" id="ARBA00023002"/>
    </source>
</evidence>
<dbReference type="PANTHER" id="PTHR36117:SF3">
    <property type="entry name" value="4-HYDROXYPHENYLACETATE 3-MONOOXYGENASE-RELATED"/>
    <property type="match status" value="1"/>
</dbReference>
<evidence type="ECO:0000313" key="8">
    <source>
        <dbReference type="Proteomes" id="UP000282957"/>
    </source>
</evidence>
<keyword evidence="2 4" id="KW-0274">FAD</keyword>
<dbReference type="GO" id="GO:0004497">
    <property type="term" value="F:monooxygenase activity"/>
    <property type="evidence" value="ECO:0007669"/>
    <property type="project" value="UniProtKB-KW"/>
</dbReference>
<evidence type="ECO:0000256" key="2">
    <source>
        <dbReference type="ARBA" id="ARBA00022827"/>
    </source>
</evidence>
<evidence type="ECO:0000259" key="6">
    <source>
        <dbReference type="Pfam" id="PF11794"/>
    </source>
</evidence>
<dbReference type="GO" id="GO:0016627">
    <property type="term" value="F:oxidoreductase activity, acting on the CH-CH group of donors"/>
    <property type="evidence" value="ECO:0007669"/>
    <property type="project" value="InterPro"/>
</dbReference>
<evidence type="ECO:0000256" key="1">
    <source>
        <dbReference type="ARBA" id="ARBA00022630"/>
    </source>
</evidence>
<dbReference type="InterPro" id="IPR004925">
    <property type="entry name" value="HpaB/PvcC/4-BUDH"/>
</dbReference>
<keyword evidence="1" id="KW-0285">Flavoprotein</keyword>
<organism evidence="7 8">
    <name type="scientific">Rhodovarius crocodyli</name>
    <dbReference type="NCBI Taxonomy" id="1979269"/>
    <lineage>
        <taxon>Bacteria</taxon>
        <taxon>Pseudomonadati</taxon>
        <taxon>Pseudomonadota</taxon>
        <taxon>Alphaproteobacteria</taxon>
        <taxon>Acetobacterales</taxon>
        <taxon>Roseomonadaceae</taxon>
        <taxon>Rhodovarius</taxon>
    </lineage>
</organism>
<dbReference type="Pfam" id="PF03241">
    <property type="entry name" value="HpaB"/>
    <property type="match status" value="1"/>
</dbReference>
<evidence type="ECO:0000313" key="7">
    <source>
        <dbReference type="EMBL" id="RVT90086.1"/>
    </source>
</evidence>
<dbReference type="InterPro" id="IPR009100">
    <property type="entry name" value="AcylCoA_DH/oxidase_NM_dom_sf"/>
</dbReference>
<sequence length="488" mass="53426">MTRDPDQYLAGLRDGRALFLDGQRVADVTTDPAFAGAVATARGFYAQQRANPALMTFRSPDSGGDVNLSWSLPKTLAEFQARRHAMEAWAELTCGMIGRSPDHVASTFVGFMMGLDVYQANDPKRAGALADYFRHIRDRDLYLSYVIVNPQADKSKSASGQPGRDLVARVVDEDSHGITIRGAKMLATSGAMADEMMVSGFAALQPGDEAHAFTAAVPMNAKGLKMLSRRSYAAAATSEFDYPLSSRFDESDSVVVFEDVKIPWDRVFVLKDLRMAQAQWHETRAHVMQNHQCIVRLAVKLRFLLGLAHKVAEVNGLLNFPQTRETLGLLAAKASNIEALVLAMEAKGENYKGYWVPDRALLVTAQVVAQTTYPEFIEAIRGLSGGGLIMVPSSARDFDGGEVESLILASQRSPATDSEGRVKTMKLVWDAIGSEFASRHLQYEMFYSGASFVTRGNSYRFHDWAGPKAMVDGLMGSYGLPREKAAAE</sequence>
<dbReference type="InterPro" id="IPR036250">
    <property type="entry name" value="AcylCo_DH-like_C"/>
</dbReference>
<feature type="domain" description="HpaB/PvcC/4-BUDH N-terminal" evidence="6">
    <location>
        <begin position="6"/>
        <end position="269"/>
    </location>
</feature>
<keyword evidence="3" id="KW-0560">Oxidoreductase</keyword>
<dbReference type="InterPro" id="IPR046373">
    <property type="entry name" value="Acyl-CoA_Oxase/DH_mid-dom_sf"/>
</dbReference>
<dbReference type="InterPro" id="IPR024719">
    <property type="entry name" value="HpaB/PvcC/4-BUDH_C"/>
</dbReference>